<dbReference type="HOGENOM" id="CLU_1255644_0_0_1"/>
<reference evidence="2" key="1">
    <citation type="journal article" date="2014" name="Genome Announc.">
        <title>Genome sequence and annotation of Acremonium chrysogenum, producer of the beta-lactam antibiotic cephalosporin C.</title>
        <authorList>
            <person name="Terfehr D."/>
            <person name="Dahlmann T.A."/>
            <person name="Specht T."/>
            <person name="Zadra I."/>
            <person name="Kuernsteiner H."/>
            <person name="Kueck U."/>
        </authorList>
    </citation>
    <scope>NUCLEOTIDE SEQUENCE [LARGE SCALE GENOMIC DNA]</scope>
    <source>
        <strain evidence="2">ATCC 11550 / CBS 779.69 / DSM 880 / IAM 14645 / JCM 23072 / IMI 49137</strain>
    </source>
</reference>
<gene>
    <name evidence="1" type="ORF">ACRE_064120</name>
</gene>
<name>A0A086T0E6_HAPC1</name>
<dbReference type="EMBL" id="JPKY01000084">
    <property type="protein sequence ID" value="KFH42828.1"/>
    <property type="molecule type" value="Genomic_DNA"/>
</dbReference>
<dbReference type="Proteomes" id="UP000029964">
    <property type="component" value="Unassembled WGS sequence"/>
</dbReference>
<protein>
    <submittedName>
        <fullName evidence="1">Uncharacterized protein</fullName>
    </submittedName>
</protein>
<comment type="caution">
    <text evidence="1">The sequence shown here is derived from an EMBL/GenBank/DDBJ whole genome shotgun (WGS) entry which is preliminary data.</text>
</comment>
<sequence>MSRPDEPRGTQPGTADHAADAAFIGETLSSCEVLEFISIDIGSPQLLDDGLQLTLHEAVISQYWLPAAFAAMRDGSSFPCRNAEPQGSSLDQSGPLGTWDLQGTCLACIRCREALIRLWDSIRNWFEDVCPAWSAFDSDMSMNRKLAADLWHISAAVFNALQAGRAISLSTSMRGIEEAQRLEEKLQEVKFATIPQMNETGHWRAPRLGSTWHAWQRHIS</sequence>
<organism evidence="1 2">
    <name type="scientific">Hapsidospora chrysogenum (strain ATCC 11550 / CBS 779.69 / DSM 880 / IAM 14645 / JCM 23072 / IMI 49137)</name>
    <name type="common">Acremonium chrysogenum</name>
    <dbReference type="NCBI Taxonomy" id="857340"/>
    <lineage>
        <taxon>Eukaryota</taxon>
        <taxon>Fungi</taxon>
        <taxon>Dikarya</taxon>
        <taxon>Ascomycota</taxon>
        <taxon>Pezizomycotina</taxon>
        <taxon>Sordariomycetes</taxon>
        <taxon>Hypocreomycetidae</taxon>
        <taxon>Hypocreales</taxon>
        <taxon>Bionectriaceae</taxon>
        <taxon>Hapsidospora</taxon>
    </lineage>
</organism>
<proteinExistence type="predicted"/>
<keyword evidence="2" id="KW-1185">Reference proteome</keyword>
<dbReference type="OrthoDB" id="4835445at2759"/>
<dbReference type="STRING" id="857340.A0A086T0E6"/>
<evidence type="ECO:0000313" key="1">
    <source>
        <dbReference type="EMBL" id="KFH42828.1"/>
    </source>
</evidence>
<accession>A0A086T0E6</accession>
<evidence type="ECO:0000313" key="2">
    <source>
        <dbReference type="Proteomes" id="UP000029964"/>
    </source>
</evidence>
<dbReference type="AlphaFoldDB" id="A0A086T0E6"/>